<feature type="transmembrane region" description="Helical" evidence="8">
    <location>
        <begin position="192"/>
        <end position="213"/>
    </location>
</feature>
<dbReference type="PRINTS" id="PR00237">
    <property type="entry name" value="GPCRRHODOPSN"/>
</dbReference>
<dbReference type="PROSITE" id="PS50262">
    <property type="entry name" value="G_PROTEIN_RECEP_F1_2"/>
    <property type="match status" value="1"/>
</dbReference>
<evidence type="ECO:0000256" key="7">
    <source>
        <dbReference type="SAM" id="MobiDB-lite"/>
    </source>
</evidence>
<feature type="region of interest" description="Disordered" evidence="7">
    <location>
        <begin position="235"/>
        <end position="263"/>
    </location>
</feature>
<keyword evidence="2 8" id="KW-0812">Transmembrane</keyword>
<dbReference type="OrthoDB" id="2099933at2759"/>
<feature type="transmembrane region" description="Helical" evidence="8">
    <location>
        <begin position="107"/>
        <end position="130"/>
    </location>
</feature>
<dbReference type="Gene3D" id="1.20.1070.10">
    <property type="entry name" value="Rhodopsin 7-helix transmembrane proteins"/>
    <property type="match status" value="1"/>
</dbReference>
<reference evidence="10 11" key="1">
    <citation type="journal article" date="2019" name="Sci. Rep.">
        <title>Comparative genomics of chytrid fungi reveal insights into the obligate biotrophic and pathogenic lifestyle of Synchytrium endobioticum.</title>
        <authorList>
            <person name="van de Vossenberg B.T.L.H."/>
            <person name="Warris S."/>
            <person name="Nguyen H.D.T."/>
            <person name="van Gent-Pelzer M.P.E."/>
            <person name="Joly D.L."/>
            <person name="van de Geest H.C."/>
            <person name="Bonants P.J.M."/>
            <person name="Smith D.S."/>
            <person name="Levesque C.A."/>
            <person name="van der Lee T.A.J."/>
        </authorList>
    </citation>
    <scope>NUCLEOTIDE SEQUENCE [LARGE SCALE GENOMIC DNA]</scope>
    <source>
        <strain evidence="10 11">CBS 675.73</strain>
    </source>
</reference>
<comment type="subcellular location">
    <subcellularLocation>
        <location evidence="1">Membrane</location>
        <topology evidence="1">Multi-pass membrane protein</topology>
    </subcellularLocation>
</comment>
<dbReference type="EMBL" id="QEAP01000711">
    <property type="protein sequence ID" value="TPX59638.1"/>
    <property type="molecule type" value="Genomic_DNA"/>
</dbReference>
<sequence>MRSESHTLQFAMCIVEILNFLDDIMLAIDWTYSAGTSSIVSLGILLNLIVIVPNLCRVRSLTPSSLLIVCLCCSDSLLLLNCLILVATHLRRGDVEYDPIICQIHGFLTTFSALWSLGLCTGLTLFRYNIIIREKPVSHQYAYTYLAVSASFCALIAGLPFIFSAGDRIYIMAQTHMNCTVAWSNTDTHTRVISWICAVVLLIPASSMGFAYIRIYCEVSKVFGAYRTSTVVTGDSLSGNQQRGSRTATQDSKHQEGQRPSNISTCPVKETNCTIGTAEKRSVDEESQHLPKTLKRKRTKDEAKQIALLMQSIAIVGLFLMGWTPYLSMGLYEIVTGTKVPLHFEFAAEIFVSINDLLNPVVVMIFDDNMRRNVFRCFVRTHQ</sequence>
<dbReference type="InterPro" id="IPR000276">
    <property type="entry name" value="GPCR_Rhodpsn"/>
</dbReference>
<feature type="transmembrane region" description="Helical" evidence="8">
    <location>
        <begin position="142"/>
        <end position="163"/>
    </location>
</feature>
<dbReference type="InterPro" id="IPR017452">
    <property type="entry name" value="GPCR_Rhodpsn_7TM"/>
</dbReference>
<accession>A0A507E909</accession>
<dbReference type="Proteomes" id="UP000320333">
    <property type="component" value="Unassembled WGS sequence"/>
</dbReference>
<feature type="transmembrane region" description="Helical" evidence="8">
    <location>
        <begin position="306"/>
        <end position="326"/>
    </location>
</feature>
<keyword evidence="11" id="KW-1185">Reference proteome</keyword>
<dbReference type="PANTHER" id="PTHR24240">
    <property type="entry name" value="OPSIN"/>
    <property type="match status" value="1"/>
</dbReference>
<protein>
    <recommendedName>
        <fullName evidence="9">G-protein coupled receptors family 1 profile domain-containing protein</fullName>
    </recommendedName>
</protein>
<feature type="transmembrane region" description="Helical" evidence="8">
    <location>
        <begin position="64"/>
        <end position="87"/>
    </location>
</feature>
<evidence type="ECO:0000256" key="5">
    <source>
        <dbReference type="ARBA" id="ARBA00023136"/>
    </source>
</evidence>
<feature type="domain" description="G-protein coupled receptors family 1 profile" evidence="9">
    <location>
        <begin position="43"/>
        <end position="363"/>
    </location>
</feature>
<dbReference type="InterPro" id="IPR050125">
    <property type="entry name" value="GPCR_opsins"/>
</dbReference>
<keyword evidence="5 8" id="KW-0472">Membrane</keyword>
<dbReference type="AlphaFoldDB" id="A0A507E909"/>
<organism evidence="10 11">
    <name type="scientific">Chytriomyces confervae</name>
    <dbReference type="NCBI Taxonomy" id="246404"/>
    <lineage>
        <taxon>Eukaryota</taxon>
        <taxon>Fungi</taxon>
        <taxon>Fungi incertae sedis</taxon>
        <taxon>Chytridiomycota</taxon>
        <taxon>Chytridiomycota incertae sedis</taxon>
        <taxon>Chytridiomycetes</taxon>
        <taxon>Chytridiales</taxon>
        <taxon>Chytriomycetaceae</taxon>
        <taxon>Chytriomyces</taxon>
    </lineage>
</organism>
<dbReference type="GO" id="GO:0016020">
    <property type="term" value="C:membrane"/>
    <property type="evidence" value="ECO:0007669"/>
    <property type="project" value="UniProtKB-SubCell"/>
</dbReference>
<feature type="transmembrane region" description="Helical" evidence="8">
    <location>
        <begin position="30"/>
        <end position="52"/>
    </location>
</feature>
<feature type="transmembrane region" description="Helical" evidence="8">
    <location>
        <begin position="346"/>
        <end position="366"/>
    </location>
</feature>
<feature type="compositionally biased region" description="Polar residues" evidence="7">
    <location>
        <begin position="235"/>
        <end position="250"/>
    </location>
</feature>
<evidence type="ECO:0000256" key="3">
    <source>
        <dbReference type="ARBA" id="ARBA00022989"/>
    </source>
</evidence>
<keyword evidence="3 8" id="KW-1133">Transmembrane helix</keyword>
<evidence type="ECO:0000259" key="9">
    <source>
        <dbReference type="PROSITE" id="PS50262"/>
    </source>
</evidence>
<keyword evidence="6" id="KW-0675">Receptor</keyword>
<gene>
    <name evidence="10" type="ORF">CcCBS67573_g09072</name>
</gene>
<keyword evidence="4" id="KW-0807">Transducer</keyword>
<evidence type="ECO:0000313" key="11">
    <source>
        <dbReference type="Proteomes" id="UP000320333"/>
    </source>
</evidence>
<comment type="caution">
    <text evidence="10">The sequence shown here is derived from an EMBL/GenBank/DDBJ whole genome shotgun (WGS) entry which is preliminary data.</text>
</comment>
<dbReference type="Pfam" id="PF00001">
    <property type="entry name" value="7tm_1"/>
    <property type="match status" value="1"/>
</dbReference>
<evidence type="ECO:0000256" key="6">
    <source>
        <dbReference type="ARBA" id="ARBA00023170"/>
    </source>
</evidence>
<evidence type="ECO:0000256" key="4">
    <source>
        <dbReference type="ARBA" id="ARBA00023040"/>
    </source>
</evidence>
<keyword evidence="4" id="KW-0297">G-protein coupled receptor</keyword>
<name>A0A507E909_9FUNG</name>
<evidence type="ECO:0000256" key="8">
    <source>
        <dbReference type="SAM" id="Phobius"/>
    </source>
</evidence>
<dbReference type="SUPFAM" id="SSF81321">
    <property type="entry name" value="Family A G protein-coupled receptor-like"/>
    <property type="match status" value="1"/>
</dbReference>
<dbReference type="STRING" id="246404.A0A507E909"/>
<dbReference type="GO" id="GO:0004930">
    <property type="term" value="F:G protein-coupled receptor activity"/>
    <property type="evidence" value="ECO:0007669"/>
    <property type="project" value="UniProtKB-KW"/>
</dbReference>
<evidence type="ECO:0000256" key="2">
    <source>
        <dbReference type="ARBA" id="ARBA00022692"/>
    </source>
</evidence>
<evidence type="ECO:0000256" key="1">
    <source>
        <dbReference type="ARBA" id="ARBA00004141"/>
    </source>
</evidence>
<evidence type="ECO:0000313" key="10">
    <source>
        <dbReference type="EMBL" id="TPX59638.1"/>
    </source>
</evidence>
<proteinExistence type="predicted"/>